<gene>
    <name evidence="7" type="ORF">Celaphus_00016772</name>
</gene>
<dbReference type="InterPro" id="IPR036640">
    <property type="entry name" value="ABC1_TM_sf"/>
</dbReference>
<dbReference type="SUPFAM" id="SSF52540">
    <property type="entry name" value="P-loop containing nucleoside triphosphate hydrolases"/>
    <property type="match status" value="1"/>
</dbReference>
<keyword evidence="1 6" id="KW-0812">Transmembrane</keyword>
<name>A0A212C463_CEREH</name>
<accession>A0A212C463</accession>
<dbReference type="GO" id="GO:0042626">
    <property type="term" value="F:ATPase-coupled transmembrane transporter activity"/>
    <property type="evidence" value="ECO:0007669"/>
    <property type="project" value="TreeGrafter"/>
</dbReference>
<dbReference type="PANTHER" id="PTHR24223">
    <property type="entry name" value="ATP-BINDING CASSETTE SUB-FAMILY C"/>
    <property type="match status" value="1"/>
</dbReference>
<feature type="non-terminal residue" evidence="7">
    <location>
        <position position="157"/>
    </location>
</feature>
<evidence type="ECO:0000256" key="1">
    <source>
        <dbReference type="ARBA" id="ARBA00022692"/>
    </source>
</evidence>
<evidence type="ECO:0000256" key="4">
    <source>
        <dbReference type="ARBA" id="ARBA00022989"/>
    </source>
</evidence>
<keyword evidence="5 6" id="KW-0472">Membrane</keyword>
<dbReference type="SUPFAM" id="SSF90123">
    <property type="entry name" value="ABC transporter transmembrane region"/>
    <property type="match status" value="1"/>
</dbReference>
<feature type="non-terminal residue" evidence="7">
    <location>
        <position position="1"/>
    </location>
</feature>
<dbReference type="OrthoDB" id="9717235at2759"/>
<proteinExistence type="predicted"/>
<reference evidence="7 8" key="1">
    <citation type="journal article" date="2018" name="Mol. Genet. Genomics">
        <title>The red deer Cervus elaphus genome CerEla1.0: sequencing, annotating, genes, and chromosomes.</title>
        <authorList>
            <person name="Bana N.A."/>
            <person name="Nyiri A."/>
            <person name="Nagy J."/>
            <person name="Frank K."/>
            <person name="Nagy T."/>
            <person name="Steger V."/>
            <person name="Schiller M."/>
            <person name="Lakatos P."/>
            <person name="Sugar L."/>
            <person name="Horn P."/>
            <person name="Barta E."/>
            <person name="Orosz L."/>
        </authorList>
    </citation>
    <scope>NUCLEOTIDE SEQUENCE [LARGE SCALE GENOMIC DNA]</scope>
    <source>
        <strain evidence="7">Hungarian</strain>
    </source>
</reference>
<keyword evidence="8" id="KW-1185">Reference proteome</keyword>
<keyword evidence="2" id="KW-0547">Nucleotide-binding</keyword>
<evidence type="ECO:0000313" key="8">
    <source>
        <dbReference type="Proteomes" id="UP000242450"/>
    </source>
</evidence>
<sequence>CIRQALKEKITILVTHQLQYLEDASQILILKDGKMVERGTYSEFLKSGVDIFSLFEKGNEQSESSPVPGTPTVISESLVQCLQSPRPSKDAVPEDQDTENRVLLTFNNSGLTVSTVLFGITRSLLIFYILVNSSQTLHNKMLETILRAPVLFFNTNP</sequence>
<dbReference type="InterPro" id="IPR050173">
    <property type="entry name" value="ABC_transporter_C-like"/>
</dbReference>
<organism evidence="7 8">
    <name type="scientific">Cervus elaphus hippelaphus</name>
    <name type="common">European red deer</name>
    <dbReference type="NCBI Taxonomy" id="46360"/>
    <lineage>
        <taxon>Eukaryota</taxon>
        <taxon>Metazoa</taxon>
        <taxon>Chordata</taxon>
        <taxon>Craniata</taxon>
        <taxon>Vertebrata</taxon>
        <taxon>Euteleostomi</taxon>
        <taxon>Mammalia</taxon>
        <taxon>Eutheria</taxon>
        <taxon>Laurasiatheria</taxon>
        <taxon>Artiodactyla</taxon>
        <taxon>Ruminantia</taxon>
        <taxon>Pecora</taxon>
        <taxon>Cervidae</taxon>
        <taxon>Cervinae</taxon>
        <taxon>Cervus</taxon>
    </lineage>
</organism>
<evidence type="ECO:0000313" key="7">
    <source>
        <dbReference type="EMBL" id="OWK00654.1"/>
    </source>
</evidence>
<dbReference type="InterPro" id="IPR027417">
    <property type="entry name" value="P-loop_NTPase"/>
</dbReference>
<keyword evidence="3" id="KW-0067">ATP-binding</keyword>
<dbReference type="Gene3D" id="1.20.1560.10">
    <property type="entry name" value="ABC transporter type 1, transmembrane domain"/>
    <property type="match status" value="1"/>
</dbReference>
<dbReference type="PANTHER" id="PTHR24223:SF357">
    <property type="entry name" value="ATP-BINDING CASSETTE SUB-FAMILY C MEMBER 4"/>
    <property type="match status" value="1"/>
</dbReference>
<dbReference type="GO" id="GO:0005886">
    <property type="term" value="C:plasma membrane"/>
    <property type="evidence" value="ECO:0007669"/>
    <property type="project" value="TreeGrafter"/>
</dbReference>
<evidence type="ECO:0000256" key="5">
    <source>
        <dbReference type="ARBA" id="ARBA00023136"/>
    </source>
</evidence>
<evidence type="ECO:0000256" key="3">
    <source>
        <dbReference type="ARBA" id="ARBA00022840"/>
    </source>
</evidence>
<evidence type="ECO:0008006" key="9">
    <source>
        <dbReference type="Google" id="ProtNLM"/>
    </source>
</evidence>
<dbReference type="EMBL" id="MKHE01000030">
    <property type="protein sequence ID" value="OWK00654.1"/>
    <property type="molecule type" value="Genomic_DNA"/>
</dbReference>
<evidence type="ECO:0000256" key="6">
    <source>
        <dbReference type="SAM" id="Phobius"/>
    </source>
</evidence>
<dbReference type="Gene3D" id="3.40.50.300">
    <property type="entry name" value="P-loop containing nucleotide triphosphate hydrolases"/>
    <property type="match status" value="1"/>
</dbReference>
<feature type="transmembrane region" description="Helical" evidence="6">
    <location>
        <begin position="111"/>
        <end position="131"/>
    </location>
</feature>
<comment type="caution">
    <text evidence="7">The sequence shown here is derived from an EMBL/GenBank/DDBJ whole genome shotgun (WGS) entry which is preliminary data.</text>
</comment>
<dbReference type="AlphaFoldDB" id="A0A212C463"/>
<dbReference type="GO" id="GO:0005524">
    <property type="term" value="F:ATP binding"/>
    <property type="evidence" value="ECO:0007669"/>
    <property type="project" value="UniProtKB-KW"/>
</dbReference>
<dbReference type="Proteomes" id="UP000242450">
    <property type="component" value="Chromosome 30"/>
</dbReference>
<keyword evidence="4 6" id="KW-1133">Transmembrane helix</keyword>
<protein>
    <recommendedName>
        <fullName evidence="9">ABC transmembrane type-1 domain-containing protein</fullName>
    </recommendedName>
</protein>
<evidence type="ECO:0000256" key="2">
    <source>
        <dbReference type="ARBA" id="ARBA00022741"/>
    </source>
</evidence>